<evidence type="ECO:0000259" key="2">
    <source>
        <dbReference type="Pfam" id="PF00534"/>
    </source>
</evidence>
<protein>
    <submittedName>
        <fullName evidence="3">Glycosyl transferase</fullName>
    </submittedName>
</protein>
<dbReference type="GO" id="GO:0009103">
    <property type="term" value="P:lipopolysaccharide biosynthetic process"/>
    <property type="evidence" value="ECO:0007669"/>
    <property type="project" value="TreeGrafter"/>
</dbReference>
<dbReference type="SUPFAM" id="SSF53756">
    <property type="entry name" value="UDP-Glycosyltransferase/glycogen phosphorylase"/>
    <property type="match status" value="1"/>
</dbReference>
<dbReference type="PANTHER" id="PTHR46401">
    <property type="entry name" value="GLYCOSYLTRANSFERASE WBBK-RELATED"/>
    <property type="match status" value="1"/>
</dbReference>
<proteinExistence type="predicted"/>
<dbReference type="GO" id="GO:0016757">
    <property type="term" value="F:glycosyltransferase activity"/>
    <property type="evidence" value="ECO:0007669"/>
    <property type="project" value="InterPro"/>
</dbReference>
<dbReference type="KEGG" id="osu:NT6N_34980"/>
<gene>
    <name evidence="3" type="ORF">NT6N_34980</name>
</gene>
<dbReference type="EMBL" id="AP026866">
    <property type="protein sequence ID" value="BDS08458.1"/>
    <property type="molecule type" value="Genomic_DNA"/>
</dbReference>
<dbReference type="Pfam" id="PF00534">
    <property type="entry name" value="Glycos_transf_1"/>
    <property type="match status" value="1"/>
</dbReference>
<name>A0AAT9FR86_9BACT</name>
<keyword evidence="1 3" id="KW-0808">Transferase</keyword>
<feature type="domain" description="Glycosyl transferase family 1" evidence="2">
    <location>
        <begin position="184"/>
        <end position="260"/>
    </location>
</feature>
<evidence type="ECO:0000313" key="3">
    <source>
        <dbReference type="EMBL" id="BDS08458.1"/>
    </source>
</evidence>
<dbReference type="PANTHER" id="PTHR46401:SF2">
    <property type="entry name" value="GLYCOSYLTRANSFERASE WBBK-RELATED"/>
    <property type="match status" value="1"/>
</dbReference>
<dbReference type="Gene3D" id="3.40.50.2000">
    <property type="entry name" value="Glycogen Phosphorylase B"/>
    <property type="match status" value="1"/>
</dbReference>
<reference evidence="3" key="1">
    <citation type="submission" date="2024-07" db="EMBL/GenBank/DDBJ databases">
        <title>Complete genome sequence of Verrucomicrobiaceae bacterium NT6N.</title>
        <authorList>
            <person name="Huang C."/>
            <person name="Takami H."/>
            <person name="Hamasaki K."/>
        </authorList>
    </citation>
    <scope>NUCLEOTIDE SEQUENCE</scope>
    <source>
        <strain evidence="3">NT6N</strain>
    </source>
</reference>
<accession>A0AAT9FR86</accession>
<dbReference type="AlphaFoldDB" id="A0AAT9FR86"/>
<dbReference type="InterPro" id="IPR001296">
    <property type="entry name" value="Glyco_trans_1"/>
</dbReference>
<organism evidence="3">
    <name type="scientific">Oceaniferula spumae</name>
    <dbReference type="NCBI Taxonomy" id="2979115"/>
    <lineage>
        <taxon>Bacteria</taxon>
        <taxon>Pseudomonadati</taxon>
        <taxon>Verrucomicrobiota</taxon>
        <taxon>Verrucomicrobiia</taxon>
        <taxon>Verrucomicrobiales</taxon>
        <taxon>Verrucomicrobiaceae</taxon>
        <taxon>Oceaniferula</taxon>
    </lineage>
</organism>
<evidence type="ECO:0000256" key="1">
    <source>
        <dbReference type="ARBA" id="ARBA00022679"/>
    </source>
</evidence>
<sequence length="314" mass="35687">MKINIIARTNGVGLDRDVDLIHNALSAAGMDVTVSHCRGISPLRRFWPGEKRFDANIFLERVFPRWFGSAHTNLLIPNQERFPERHTGLLRKIDHVLCKSRHAEEVFGSRGNQCQFIGFTSTDMLDSTVDPDYQSFFHLAGRSTLKGTETVLDLWKKHPEWPELTIIQCKENAVDQVPDNVRLITDYVPHDEIQQHLNRHGVHLCTSLSEGWGHYIVEAMSCGAVVVTTDGPPMNEIISPERGILVPAANTESRHLGINYHIDPVKLESMISDLLLMTAETKQLLGQKARNWFIDNDARFQKELPQVITKLLQR</sequence>